<keyword evidence="7" id="KW-0653">Protein transport</keyword>
<dbReference type="InterPro" id="IPR037682">
    <property type="entry name" value="TonB_C"/>
</dbReference>
<evidence type="ECO:0000256" key="10">
    <source>
        <dbReference type="SAM" id="MobiDB-lite"/>
    </source>
</evidence>
<comment type="subcellular location">
    <subcellularLocation>
        <location evidence="1">Cell inner membrane</location>
        <topology evidence="1">Single-pass membrane protein</topology>
        <orientation evidence="1">Periplasmic side</orientation>
    </subcellularLocation>
</comment>
<protein>
    <submittedName>
        <fullName evidence="12">Energy transducer TonB</fullName>
    </submittedName>
</protein>
<evidence type="ECO:0000259" key="11">
    <source>
        <dbReference type="PROSITE" id="PS52015"/>
    </source>
</evidence>
<dbReference type="AlphaFoldDB" id="A0A2S0P8E2"/>
<dbReference type="Pfam" id="PF03544">
    <property type="entry name" value="TonB_C"/>
    <property type="match status" value="1"/>
</dbReference>
<comment type="similarity">
    <text evidence="2">Belongs to the TonB family.</text>
</comment>
<evidence type="ECO:0000256" key="3">
    <source>
        <dbReference type="ARBA" id="ARBA00022448"/>
    </source>
</evidence>
<feature type="region of interest" description="Disordered" evidence="10">
    <location>
        <begin position="42"/>
        <end position="119"/>
    </location>
</feature>
<name>A0A2S0P8E2_9NEIS</name>
<evidence type="ECO:0000256" key="6">
    <source>
        <dbReference type="ARBA" id="ARBA00022692"/>
    </source>
</evidence>
<evidence type="ECO:0000256" key="2">
    <source>
        <dbReference type="ARBA" id="ARBA00006555"/>
    </source>
</evidence>
<dbReference type="PANTHER" id="PTHR33446">
    <property type="entry name" value="PROTEIN TONB-RELATED"/>
    <property type="match status" value="1"/>
</dbReference>
<feature type="compositionally biased region" description="Low complexity" evidence="10">
    <location>
        <begin position="43"/>
        <end position="57"/>
    </location>
</feature>
<proteinExistence type="inferred from homology"/>
<keyword evidence="9" id="KW-0472">Membrane</keyword>
<evidence type="ECO:0000256" key="7">
    <source>
        <dbReference type="ARBA" id="ARBA00022927"/>
    </source>
</evidence>
<sequence>MSFAVHVAIVIGIRWQPALPLPADPVPLEVVLSAGAAHDKPVRATVAAPPAPATVRPDSTPQRRHDAPKAKADRPVREPAPRTRPETADIPASEPAPRPSRHVPAHQATPRTGTPSFTTGDLLADARALARADSDTAAPPAAGAASRRAVISATTRDAVFASYAEDWRRKMERVGNLNYPQDARDKGVYGRLKLRVDIRADGSLIDVRIQRGSGHPELDDAAIRIVRLAAPFAPFPPALARDYDQLAIIRSWNFTRDNQFAAGN</sequence>
<dbReference type="NCBIfam" id="TIGR01352">
    <property type="entry name" value="tonB_Cterm"/>
    <property type="match status" value="1"/>
</dbReference>
<evidence type="ECO:0000256" key="9">
    <source>
        <dbReference type="ARBA" id="ARBA00023136"/>
    </source>
</evidence>
<accession>A0A2S0P8E2</accession>
<dbReference type="EMBL" id="CP028519">
    <property type="protein sequence ID" value="AVY93583.1"/>
    <property type="molecule type" value="Genomic_DNA"/>
</dbReference>
<evidence type="ECO:0000313" key="13">
    <source>
        <dbReference type="Proteomes" id="UP000244173"/>
    </source>
</evidence>
<organism evidence="12 13">
    <name type="scientific">Microvirgula aerodenitrificans</name>
    <dbReference type="NCBI Taxonomy" id="57480"/>
    <lineage>
        <taxon>Bacteria</taxon>
        <taxon>Pseudomonadati</taxon>
        <taxon>Pseudomonadota</taxon>
        <taxon>Betaproteobacteria</taxon>
        <taxon>Neisseriales</taxon>
        <taxon>Aquaspirillaceae</taxon>
        <taxon>Microvirgula</taxon>
    </lineage>
</organism>
<dbReference type="PANTHER" id="PTHR33446:SF11">
    <property type="entry name" value="TONB3"/>
    <property type="match status" value="1"/>
</dbReference>
<dbReference type="Gene3D" id="3.30.1150.10">
    <property type="match status" value="1"/>
</dbReference>
<feature type="compositionally biased region" description="Polar residues" evidence="10">
    <location>
        <begin position="109"/>
        <end position="119"/>
    </location>
</feature>
<keyword evidence="3" id="KW-0813">Transport</keyword>
<dbReference type="GO" id="GO:0098797">
    <property type="term" value="C:plasma membrane protein complex"/>
    <property type="evidence" value="ECO:0007669"/>
    <property type="project" value="TreeGrafter"/>
</dbReference>
<evidence type="ECO:0000256" key="8">
    <source>
        <dbReference type="ARBA" id="ARBA00022989"/>
    </source>
</evidence>
<evidence type="ECO:0000256" key="4">
    <source>
        <dbReference type="ARBA" id="ARBA00022475"/>
    </source>
</evidence>
<keyword evidence="4" id="KW-1003">Cell membrane</keyword>
<evidence type="ECO:0000256" key="5">
    <source>
        <dbReference type="ARBA" id="ARBA00022519"/>
    </source>
</evidence>
<dbReference type="GO" id="GO:0015031">
    <property type="term" value="P:protein transport"/>
    <property type="evidence" value="ECO:0007669"/>
    <property type="project" value="UniProtKB-KW"/>
</dbReference>
<evidence type="ECO:0000256" key="1">
    <source>
        <dbReference type="ARBA" id="ARBA00004383"/>
    </source>
</evidence>
<dbReference type="SUPFAM" id="SSF74653">
    <property type="entry name" value="TolA/TonB C-terminal domain"/>
    <property type="match status" value="1"/>
</dbReference>
<reference evidence="12 13" key="1">
    <citation type="submission" date="2018-04" db="EMBL/GenBank/DDBJ databases">
        <title>Denitrifier Microvirgula.</title>
        <authorList>
            <person name="Anderson E."/>
            <person name="Jang J."/>
            <person name="Ishii S."/>
        </authorList>
    </citation>
    <scope>NUCLEOTIDE SEQUENCE [LARGE SCALE GENOMIC DNA]</scope>
    <source>
        <strain evidence="12 13">BE2.4</strain>
    </source>
</reference>
<dbReference type="GO" id="GO:0031992">
    <property type="term" value="F:energy transducer activity"/>
    <property type="evidence" value="ECO:0007669"/>
    <property type="project" value="TreeGrafter"/>
</dbReference>
<feature type="compositionally biased region" description="Basic and acidic residues" evidence="10">
    <location>
        <begin position="61"/>
        <end position="87"/>
    </location>
</feature>
<keyword evidence="13" id="KW-1185">Reference proteome</keyword>
<feature type="domain" description="TonB C-terminal" evidence="11">
    <location>
        <begin position="164"/>
        <end position="261"/>
    </location>
</feature>
<gene>
    <name evidence="12" type="ORF">DAI18_05635</name>
</gene>
<dbReference type="PROSITE" id="PS52015">
    <property type="entry name" value="TONB_CTD"/>
    <property type="match status" value="1"/>
</dbReference>
<dbReference type="InterPro" id="IPR051045">
    <property type="entry name" value="TonB-dependent_transducer"/>
</dbReference>
<dbReference type="KEGG" id="maer:DAI18_05635"/>
<keyword evidence="8" id="KW-1133">Transmembrane helix</keyword>
<dbReference type="InterPro" id="IPR006260">
    <property type="entry name" value="TonB/TolA_C"/>
</dbReference>
<dbReference type="Proteomes" id="UP000244173">
    <property type="component" value="Chromosome"/>
</dbReference>
<keyword evidence="5" id="KW-0997">Cell inner membrane</keyword>
<dbReference type="GO" id="GO:0055085">
    <property type="term" value="P:transmembrane transport"/>
    <property type="evidence" value="ECO:0007669"/>
    <property type="project" value="InterPro"/>
</dbReference>
<evidence type="ECO:0000313" key="12">
    <source>
        <dbReference type="EMBL" id="AVY93583.1"/>
    </source>
</evidence>
<dbReference type="STRING" id="1122240.GCA_000620105_01182"/>
<keyword evidence="6" id="KW-0812">Transmembrane</keyword>